<reference evidence="2" key="1">
    <citation type="journal article" date="2014" name="Int. J. Syst. Evol. Microbiol.">
        <title>Complete genome sequence of Corynebacterium casei LMG S-19264T (=DSM 44701T), isolated from a smear-ripened cheese.</title>
        <authorList>
            <consortium name="US DOE Joint Genome Institute (JGI-PGF)"/>
            <person name="Walter F."/>
            <person name="Albersmeier A."/>
            <person name="Kalinowski J."/>
            <person name="Ruckert C."/>
        </authorList>
    </citation>
    <scope>NUCLEOTIDE SEQUENCE</scope>
    <source>
        <strain evidence="2">CGMCC 4.7398</strain>
    </source>
</reference>
<accession>A0A919L070</accession>
<dbReference type="EMBL" id="BNAS01000007">
    <property type="protein sequence ID" value="GHH78579.1"/>
    <property type="molecule type" value="Genomic_DNA"/>
</dbReference>
<dbReference type="InterPro" id="IPR027417">
    <property type="entry name" value="P-loop_NTPase"/>
</dbReference>
<feature type="region of interest" description="Disordered" evidence="1">
    <location>
        <begin position="401"/>
        <end position="425"/>
    </location>
</feature>
<keyword evidence="3" id="KW-1185">Reference proteome</keyword>
<dbReference type="Proteomes" id="UP000627369">
    <property type="component" value="Unassembled WGS sequence"/>
</dbReference>
<evidence type="ECO:0008006" key="4">
    <source>
        <dbReference type="Google" id="ProtNLM"/>
    </source>
</evidence>
<name>A0A919L070_9MICO</name>
<organism evidence="2 3">
    <name type="scientific">Promicromonospora soli</name>
    <dbReference type="NCBI Taxonomy" id="2035533"/>
    <lineage>
        <taxon>Bacteria</taxon>
        <taxon>Bacillati</taxon>
        <taxon>Actinomycetota</taxon>
        <taxon>Actinomycetes</taxon>
        <taxon>Micrococcales</taxon>
        <taxon>Promicromonosporaceae</taxon>
        <taxon>Promicromonospora</taxon>
    </lineage>
</organism>
<protein>
    <recommendedName>
        <fullName evidence="4">Sulfotransferase family protein</fullName>
    </recommendedName>
</protein>
<comment type="caution">
    <text evidence="2">The sequence shown here is derived from an EMBL/GenBank/DDBJ whole genome shotgun (WGS) entry which is preliminary data.</text>
</comment>
<reference evidence="2" key="2">
    <citation type="submission" date="2020-09" db="EMBL/GenBank/DDBJ databases">
        <authorList>
            <person name="Sun Q."/>
            <person name="Zhou Y."/>
        </authorList>
    </citation>
    <scope>NUCLEOTIDE SEQUENCE</scope>
    <source>
        <strain evidence="2">CGMCC 4.7398</strain>
    </source>
</reference>
<evidence type="ECO:0000256" key="1">
    <source>
        <dbReference type="SAM" id="MobiDB-lite"/>
    </source>
</evidence>
<dbReference type="Gene3D" id="3.40.50.300">
    <property type="entry name" value="P-loop containing nucleotide triphosphate hydrolases"/>
    <property type="match status" value="1"/>
</dbReference>
<dbReference type="AlphaFoldDB" id="A0A919L070"/>
<proteinExistence type="predicted"/>
<evidence type="ECO:0000313" key="3">
    <source>
        <dbReference type="Proteomes" id="UP000627369"/>
    </source>
</evidence>
<evidence type="ECO:0000313" key="2">
    <source>
        <dbReference type="EMBL" id="GHH78579.1"/>
    </source>
</evidence>
<sequence>MSTTRTLDWQQGFARGKATGAKWRGAFGPPVVGRNRRDDLLQEFSDLMVRHARGEEIPASNVQSVRRLAIAKRHRDWDGLILAVVSTLATAFGNKPARAWVPVLLAAAGRFDEVVDAEPEFVTNGPEYQDWLVVVTALAKAGREDLAHALVDRLTAHFPPGEGASLTVWGDDSLSKEFARLHQQAPGGAALPVFFHLPFSGGTSMIVSLKRLMPWGRMLEINRRQGLLQIEHALQMSAEDSGRLMMVHQHHPFAFQLPGRELSHFTVLRDPVSQIRSGYFKRLSTPGIVPTRDESPTFDQHVDYTIEHGMTNMLARQIVTTHPALLKAYRTQFPASRSGKFEAIGAEEDMFWLSATSELSEDALLRMCRETLDERFHLVGTMRHLEASHIAATASTGSYAADRVGHRGRSGQPERSEDESDAARRLREANGVDQVLYDEYTARFERDYAPLIELVASH</sequence>
<dbReference type="RefSeq" id="WP_189671263.1">
    <property type="nucleotide sequence ID" value="NZ_BNAS01000007.1"/>
</dbReference>
<gene>
    <name evidence="2" type="ORF">GCM10017772_42290</name>
</gene>